<dbReference type="Gene3D" id="3.40.50.300">
    <property type="entry name" value="P-loop containing nucleotide triphosphate hydrolases"/>
    <property type="match status" value="1"/>
</dbReference>
<organism evidence="1">
    <name type="scientific">Paenibacillus sp. BIHB 4019</name>
    <dbReference type="NCBI Taxonomy" id="1870819"/>
    <lineage>
        <taxon>Bacteria</taxon>
        <taxon>Bacillati</taxon>
        <taxon>Bacillota</taxon>
        <taxon>Bacilli</taxon>
        <taxon>Bacillales</taxon>
        <taxon>Paenibacillaceae</taxon>
        <taxon>Paenibacillus</taxon>
    </lineage>
</organism>
<dbReference type="InterPro" id="IPR027417">
    <property type="entry name" value="P-loop_NTPase"/>
</dbReference>
<gene>
    <name evidence="1" type="ORF">BBD42_03965</name>
</gene>
<sequence>MLVAFWGPVHGQVRTTSNMIAAATTIALDHHLRILMTHTHFERSTLEKAYSNLRQTSTSSLSAVGMGAIERLVQCGMLTAEGVRDNSESILKDRLDLIAGPSNQDEDSLRQVLPHIFETYKQFYELLFMDVSSGTRNEMSTLVMQHADLIVINLSQNRSVLDSFFGKEDWPSVLNEKPVVYCIGSYERNSKMTIERIAREYGINKKQIGYVPHNVRYMDAQNDQNIINYLLKARIAKKRFLEFNEDAYFTSSIRHVGTQILSALNMYTTVEDDGND</sequence>
<evidence type="ECO:0000313" key="1">
    <source>
        <dbReference type="EMBL" id="ANY65712.1"/>
    </source>
</evidence>
<name>A0A1B2DDC5_9BACL</name>
<reference evidence="1" key="1">
    <citation type="submission" date="2016-08" db="EMBL/GenBank/DDBJ databases">
        <title>Complete Genome Seqeunce of Paenibacillus sp. BIHB 4019 from tea rhizoplane.</title>
        <authorList>
            <person name="Thakur R."/>
            <person name="Swarnkar M.K."/>
            <person name="Gulati A."/>
        </authorList>
    </citation>
    <scope>NUCLEOTIDE SEQUENCE [LARGE SCALE GENOMIC DNA]</scope>
    <source>
        <strain evidence="1">BIHB4019</strain>
    </source>
</reference>
<dbReference type="RefSeq" id="WP_099517100.1">
    <property type="nucleotide sequence ID" value="NZ_CP016808.1"/>
</dbReference>
<evidence type="ECO:0008006" key="2">
    <source>
        <dbReference type="Google" id="ProtNLM"/>
    </source>
</evidence>
<dbReference type="AlphaFoldDB" id="A0A1B2DDC5"/>
<protein>
    <recommendedName>
        <fullName evidence="2">AAA domain-containing protein</fullName>
    </recommendedName>
</protein>
<accession>A0A1B2DDC5</accession>
<dbReference type="EMBL" id="CP016808">
    <property type="protein sequence ID" value="ANY65712.1"/>
    <property type="molecule type" value="Genomic_DNA"/>
</dbReference>
<proteinExistence type="predicted"/>